<gene>
    <name evidence="5" type="ORF">ACHAWO_012477</name>
</gene>
<evidence type="ECO:0000313" key="5">
    <source>
        <dbReference type="EMBL" id="KAL3771181.1"/>
    </source>
</evidence>
<organism evidence="5 6">
    <name type="scientific">Cyclotella atomus</name>
    <dbReference type="NCBI Taxonomy" id="382360"/>
    <lineage>
        <taxon>Eukaryota</taxon>
        <taxon>Sar</taxon>
        <taxon>Stramenopiles</taxon>
        <taxon>Ochrophyta</taxon>
        <taxon>Bacillariophyta</taxon>
        <taxon>Coscinodiscophyceae</taxon>
        <taxon>Thalassiosirophycidae</taxon>
        <taxon>Stephanodiscales</taxon>
        <taxon>Stephanodiscaceae</taxon>
        <taxon>Cyclotella</taxon>
    </lineage>
</organism>
<feature type="compositionally biased region" description="Basic and acidic residues" evidence="3">
    <location>
        <begin position="1884"/>
        <end position="1893"/>
    </location>
</feature>
<dbReference type="EMBL" id="JALLPJ020001292">
    <property type="protein sequence ID" value="KAL3771181.1"/>
    <property type="molecule type" value="Genomic_DNA"/>
</dbReference>
<evidence type="ECO:0000256" key="3">
    <source>
        <dbReference type="SAM" id="MobiDB-lite"/>
    </source>
</evidence>
<feature type="compositionally biased region" description="Low complexity" evidence="3">
    <location>
        <begin position="454"/>
        <end position="471"/>
    </location>
</feature>
<comment type="caution">
    <text evidence="5">The sequence shown here is derived from an EMBL/GenBank/DDBJ whole genome shotgun (WGS) entry which is preliminary data.</text>
</comment>
<feature type="coiled-coil region" evidence="2">
    <location>
        <begin position="2776"/>
        <end position="2831"/>
    </location>
</feature>
<feature type="region of interest" description="Disordered" evidence="3">
    <location>
        <begin position="3286"/>
        <end position="3307"/>
    </location>
</feature>
<accession>A0ABD3N553</accession>
<feature type="compositionally biased region" description="Basic and acidic residues" evidence="3">
    <location>
        <begin position="107"/>
        <end position="118"/>
    </location>
</feature>
<keyword evidence="2" id="KW-0175">Coiled coil</keyword>
<protein>
    <recommendedName>
        <fullName evidence="4">Chorein N-terminal domain-containing protein</fullName>
    </recommendedName>
</protein>
<feature type="domain" description="Chorein N-terminal" evidence="4">
    <location>
        <begin position="6"/>
        <end position="654"/>
    </location>
</feature>
<dbReference type="Pfam" id="PF12624">
    <property type="entry name" value="VPS13_N"/>
    <property type="match status" value="1"/>
</dbReference>
<feature type="region of interest" description="Disordered" evidence="3">
    <location>
        <begin position="1884"/>
        <end position="1904"/>
    </location>
</feature>
<dbReference type="InterPro" id="IPR026854">
    <property type="entry name" value="VPS13_N"/>
</dbReference>
<evidence type="ECO:0000313" key="6">
    <source>
        <dbReference type="Proteomes" id="UP001530400"/>
    </source>
</evidence>
<feature type="region of interest" description="Disordered" evidence="3">
    <location>
        <begin position="443"/>
        <end position="478"/>
    </location>
</feature>
<reference evidence="5 6" key="1">
    <citation type="submission" date="2024-10" db="EMBL/GenBank/DDBJ databases">
        <title>Updated reference genomes for cyclostephanoid diatoms.</title>
        <authorList>
            <person name="Roberts W.R."/>
            <person name="Alverson A.J."/>
        </authorList>
    </citation>
    <scope>NUCLEOTIDE SEQUENCE [LARGE SCALE GENOMIC DNA]</scope>
    <source>
        <strain evidence="5 6">AJA010-31</strain>
    </source>
</reference>
<feature type="compositionally biased region" description="Basic and acidic residues" evidence="3">
    <location>
        <begin position="443"/>
        <end position="453"/>
    </location>
</feature>
<keyword evidence="1" id="KW-0813">Transport</keyword>
<name>A0ABD3N553_9STRA</name>
<dbReference type="Proteomes" id="UP001530400">
    <property type="component" value="Unassembled WGS sequence"/>
</dbReference>
<feature type="region of interest" description="Disordered" evidence="3">
    <location>
        <begin position="107"/>
        <end position="144"/>
    </location>
</feature>
<evidence type="ECO:0000259" key="4">
    <source>
        <dbReference type="Pfam" id="PF12624"/>
    </source>
</evidence>
<evidence type="ECO:0000256" key="1">
    <source>
        <dbReference type="ARBA" id="ARBA00022448"/>
    </source>
</evidence>
<feature type="compositionally biased region" description="Basic and acidic residues" evidence="3">
    <location>
        <begin position="127"/>
        <end position="144"/>
    </location>
</feature>
<keyword evidence="6" id="KW-1185">Reference proteome</keyword>
<sequence>MAKKAILEVLESTIGRYVQNLDPTTLNVAVFAGQIQLSSLSLDVSAVNSELSRRAREAPNLASPFKVTGGSFDNVSLDVPWARLSSRPVVFRARGLRVQMTPHDFLKETSSHHDHDGYYDYGNDGESSSKDKTQEERRHNIQLEEKSRKRANVVRLALEDDEESPSGENKSSFTSRLVRRIVENLQFEIEDVHISISGCGVSAGIILGSLSLVTTDVNGVRTFVDRQSKDESFLYKELLISGFGIYLQNEDEYNCIHQYTRQQQAHTFGGGQERNLEYILSPLSFQAKLRQSDLDTCIDFPKYQVHSKLSSLSISLSRTQLELGHRLALAVKPQYGTIRPLFPEYRPLIPIRADAKSWWFYAVRCIGRLNRRRSWMEFYSAFKKRKVYVELYKRCAHAENAAWLTPLTDGELCELQEIENDRSISIEGLMHWRNLADGQVEREREKMLAKRSEQSLGASTSSSGSNTTPGKSRYRLFGTPKKELRRDSTADTEFYECLDDENAAPITLSADEMKELEELAMKKADETLTKDSMFCDVNFTLGSFQVNLTTVGNQPITSLEMDMVSTSFKAKADGSFAFGLSLLSLEVLDSVTAGTFYPTICRSLQKSQTKQSHAFQLQLKKSKGGDQELVLKMVACEIVASPLLMFAVVEFFKLPMPTSKNANPILLETFSGEEDTFFDARERESTIMTSSPVRASTVAAPIDSPMHHNVEPSKDGKVSDKISSAIVDAWNGKNQKKQHWTMDFDISAPILILPEDCVNAGASCLICNFGKFNFAYGSVALSHSVVEWFEARQRSNKMDSEIDHLKLEMNDLSFTISSVGDASKKGLEGLNRDVSTSVISPVSFTLDIGLEHTISSSDSTPRTCVIGVLPAIILRLAPSHVTKVLRVAGIWSSNLHKLRGDTQITNESSLGDVQEESDLEIMSSDSGISLLDAECSNNNSDKKSLLSKKDRLESILLEKKRGDSSVASEFMHVSLSLLRLSLNIYTSSGDGVEAHLVSVKASSSLSTDGSSSTRLCMGYFWILDRLESELGLPRRQRLVCHSNLPRFADVYAENEQYEAIMDDLTKQGIFSSDYSSTAVNDLADIHISKLPSTKVDEFHNQVTGFSQEYINYIRDVDKVTVINAKFTSLFINWNPHAIKSLFAAKEQLLDFKHRAYSTYENISSARQSDPKANNQIEAVNDMGVDPTEEENSVFIFAEMNTFEIRLNSAKDDLPLFTLTMCDSKINRHEANEFNCELDVVVGDLRIETPPLGRTLDSYRTILGLAPSVATSLLSLKYAKGSNAVSSCDVGGADKLECEACAVISLSPMRFVHLHSQVFTLIDYVSDGVFGAMAASVASTAAAAAMEVTKSAQNGERLFYIMASGFDFVLPRAAYSDNYFVFHTGELVAHYRTLENETGSIAQVSLRDLSLSCDQQMQMVSNPVNLSVSVQMKPPLYKGNEDERATRVDMSTNRIRILMAQCHYAQIMHTLDFNIGETNNFLRSDLFSTRTLSSTSTKEERGKSITESAVDSLMKNLSHAGVQSIVVVKRMYVNFIIQELSLEMCGVDTEDPIVSIAAVNAQVLMKMMPDEKQTKAYMTLHDLVCDDRRVGAHDRTFRRMVGRAGIDKHHHTISPGTAGADEDVFQVNYTKNQEDQSRLIEVKLGSSQVVVLPDVITDMLDFINVPNINPSRMMSKSSSSRLTGQSDGEMQVVVADDDPEAVEACFGERASVALQTTKYSIDSSNMRLVLVDLGSMDSSGSFVTSKPTSALTETIVMQGKMQASFDMTKDTLGGMTVEKDYKVDAQRVEIYTSQGADLLHPIQLLEPAKFSIFYYQNVGFNSSQHVTDMKFVTLTPIDMTVSMQNIALVNALANSISDSFGSDEEESDNEFHSLSPKDAKRISSLDSALARESDQSTQAASEHMGDISVHSGKEMIMKKRRVVKVKMTSPEATITVTNDFQGLDEALFKVVAMNFVLGAEVDYPTGVPSEKPLFGFNTNTSILADYFDAASNRWETLLTDPWEITFNGSRSPQSRFDTDRMSTTFDIESNPCNVSFSEHFLVNVGAASRMWSVYSGAINKATSLVEKGGKTDAALRRSSRSMAAHAARSLITTLPYAIENHSGINAHYSIYKDPIRTPLPSSSTQFFQFELFPGKGSGGLRRYGQDIKHSKTLVLFVGSTEIVIHDMDREVNKPRSAHYVSEYKTHIFTNVVKRGNSTVLHLSSHVEIFNFTSLQFRISLIGDDAVHDLGLVEITRDYKHHASSLKNQSLLHENEELMTHSVFGLPAQFLRSFTVDNSETLCVQVSPVLEGGESTDLLGMFNIFQLEQLVEMATSDAEQRVIEVACHPISQRGSSPHSSLAVNVCFSVSLVDEAHPFVQLSIMPRLILTNKLPIDIMLRTPMPHTFNKKESSQSSSEDYRIIDKNFTIHEIKPLGSVEIFTPGPSIAISMSCADLPIAGGATDWMDGGWLDIPLGSSKKLPEPVKLTFPFKKESLVKYSSSRQLSGQMEGFGKGSDFFVVAEAENVTPDLVGEKNTVKPKDSIRTVVVMVCNYAVDHTGNLLFEEVADVNENGRRQSISTRSPPPFSAFSSAKLRRRVSLLPVSSKYIRLVELTMDGEDGMKRSMPFRVDDVSMTEGIDSMPILWTNSTPSGYFAYRNLTAEGSEIHVVPEYVIFNGSQHHQIWVKQLSRTPFLLDPHKIFPIVRDKNNSIVVQFEIPEINGLTGPVQIDQVGLRVVLAKSKKTGEALGSLAVQTVSGAKDSRLVIKIGALNFRDTQALRASGGLFEHDFLRFRVRWSEMKVTLKDTEEDNKRYEENRTAIRKYLEHHNVNSAEVEKRLAEARKEYNQNLHETGFPDVAQIILHRFTVDFQRIFKADDQKAQGLGLPSNERSQFSIVIHNVKIKDCSPNTPSPNVFDSSSDKSFFDLCLRTRGPLNADLIRVDLFDLNLAYGDGKAEKIVVNTGEDFVWRLLDIANRTMLATAELAGVDLDLTWNEEAGKFSVSISDPTFDDLDSDGNYQPPRSDKLYDVKKLRVSPFVLLLSFKRQPQSSRYAIIRGVRGAKLTNYFTTRLKFTVDRAELHFQGYMVRDIKGPPDRLADTIKTVYITQLKTKMVTLMTATSIQDWKYLTARESGGEEFIEGDLLRMTGNLAGRSAKFVLKKSGDFIGESVMAVTGTIGGGIQDVSETIGVGAVGAGVNSLVSGLGEGVSSTVKGVGTGTGDILRGAGKGIGQVIGGIGGGAQMVAKGFGRGITTGDMSGVGEGFASMGSGVGQGVETAVEGTVSGVLSVGKGLFSGVKSVGKGVGGVFTGGQQSQRDSTKKSNASRK</sequence>
<proteinExistence type="predicted"/>
<evidence type="ECO:0000256" key="2">
    <source>
        <dbReference type="SAM" id="Coils"/>
    </source>
</evidence>